<dbReference type="Proteomes" id="UP000078532">
    <property type="component" value="Unassembled WGS sequence"/>
</dbReference>
<dbReference type="GO" id="GO:0006935">
    <property type="term" value="P:chemotaxis"/>
    <property type="evidence" value="ECO:0007669"/>
    <property type="project" value="UniProtKB-KW"/>
</dbReference>
<dbReference type="PANTHER" id="PTHR35091">
    <property type="entry name" value="FLAGELLAR PROTEIN FLIL"/>
    <property type="match status" value="1"/>
</dbReference>
<evidence type="ECO:0000256" key="1">
    <source>
        <dbReference type="ARBA" id="ARBA00002254"/>
    </source>
</evidence>
<dbReference type="GO" id="GO:0009425">
    <property type="term" value="C:bacterial-type flagellum basal body"/>
    <property type="evidence" value="ECO:0007669"/>
    <property type="project" value="InterPro"/>
</dbReference>
<comment type="subcellular location">
    <subcellularLocation>
        <location evidence="2">Cell membrane</location>
        <topology evidence="2">Single-pass membrane protein</topology>
    </subcellularLocation>
</comment>
<dbReference type="Pfam" id="PF03748">
    <property type="entry name" value="FliL"/>
    <property type="match status" value="1"/>
</dbReference>
<keyword evidence="12" id="KW-1185">Reference proteome</keyword>
<evidence type="ECO:0000256" key="5">
    <source>
        <dbReference type="ARBA" id="ARBA00022500"/>
    </source>
</evidence>
<evidence type="ECO:0000313" key="12">
    <source>
        <dbReference type="Proteomes" id="UP000078532"/>
    </source>
</evidence>
<keyword evidence="4 10" id="KW-1003">Cell membrane</keyword>
<name>A0A1B7LBL1_9FIRM</name>
<sequence length="163" mass="17380">MPPIKKLPNGENNGKKEKGGGLRTFMLVLLAVLLGGGLTFGALRYTGVLSGKPAQATPVEQSMDTLDLGSKVLNLADAGPSHFLRVDVVLAYPSGDKALADELKAKQPQVTEAMLTVLRGMTSQQVLPVKNQDSIKQQILQAVNAQLIHGKVAGLYFTDFLVQ</sequence>
<reference evidence="11 12" key="1">
    <citation type="submission" date="2016-04" db="EMBL/GenBank/DDBJ databases">
        <authorList>
            <person name="Evans L.H."/>
            <person name="Alamgir A."/>
            <person name="Owens N."/>
            <person name="Weber N.D."/>
            <person name="Virtaneva K."/>
            <person name="Barbian K."/>
            <person name="Babar A."/>
            <person name="Rosenke K."/>
        </authorList>
    </citation>
    <scope>NUCLEOTIDE SEQUENCE [LARGE SCALE GENOMIC DNA]</scope>
    <source>
        <strain evidence="11 12">LMa1</strain>
    </source>
</reference>
<dbReference type="AlphaFoldDB" id="A0A1B7LBL1"/>
<keyword evidence="6 10" id="KW-0812">Transmembrane</keyword>
<keyword evidence="7 10" id="KW-0283">Flagellar rotation</keyword>
<dbReference type="PANTHER" id="PTHR35091:SF2">
    <property type="entry name" value="FLAGELLAR PROTEIN FLIL"/>
    <property type="match status" value="1"/>
</dbReference>
<evidence type="ECO:0000256" key="4">
    <source>
        <dbReference type="ARBA" id="ARBA00022475"/>
    </source>
</evidence>
<dbReference type="RefSeq" id="WP_066670614.1">
    <property type="nucleotide sequence ID" value="NZ_LYVF01000188.1"/>
</dbReference>
<dbReference type="OrthoDB" id="166089at2"/>
<dbReference type="InterPro" id="IPR005503">
    <property type="entry name" value="FliL"/>
</dbReference>
<evidence type="ECO:0000256" key="10">
    <source>
        <dbReference type="RuleBase" id="RU364125"/>
    </source>
</evidence>
<comment type="caution">
    <text evidence="11">The sequence shown here is derived from an EMBL/GenBank/DDBJ whole genome shotgun (WGS) entry which is preliminary data.</text>
</comment>
<accession>A0A1B7LBL1</accession>
<evidence type="ECO:0000256" key="9">
    <source>
        <dbReference type="ARBA" id="ARBA00023136"/>
    </source>
</evidence>
<evidence type="ECO:0000256" key="3">
    <source>
        <dbReference type="ARBA" id="ARBA00008281"/>
    </source>
</evidence>
<protein>
    <recommendedName>
        <fullName evidence="10">Flagellar protein FliL</fullName>
    </recommendedName>
</protein>
<evidence type="ECO:0000256" key="7">
    <source>
        <dbReference type="ARBA" id="ARBA00022779"/>
    </source>
</evidence>
<evidence type="ECO:0000256" key="6">
    <source>
        <dbReference type="ARBA" id="ARBA00022692"/>
    </source>
</evidence>
<evidence type="ECO:0000256" key="8">
    <source>
        <dbReference type="ARBA" id="ARBA00022989"/>
    </source>
</evidence>
<keyword evidence="9 10" id="KW-0472">Membrane</keyword>
<comment type="function">
    <text evidence="1 10">Controls the rotational direction of flagella during chemotaxis.</text>
</comment>
<keyword evidence="5 10" id="KW-0145">Chemotaxis</keyword>
<evidence type="ECO:0000256" key="2">
    <source>
        <dbReference type="ARBA" id="ARBA00004162"/>
    </source>
</evidence>
<comment type="similarity">
    <text evidence="3 10">Belongs to the FliL family.</text>
</comment>
<evidence type="ECO:0000313" key="11">
    <source>
        <dbReference type="EMBL" id="OAT79927.1"/>
    </source>
</evidence>
<gene>
    <name evidence="11" type="ORF">A6M21_14565</name>
</gene>
<dbReference type="EMBL" id="LYVF01000188">
    <property type="protein sequence ID" value="OAT79927.1"/>
    <property type="molecule type" value="Genomic_DNA"/>
</dbReference>
<keyword evidence="8 10" id="KW-1133">Transmembrane helix</keyword>
<dbReference type="GO" id="GO:0071978">
    <property type="term" value="P:bacterial-type flagellum-dependent swarming motility"/>
    <property type="evidence" value="ECO:0007669"/>
    <property type="project" value="TreeGrafter"/>
</dbReference>
<feature type="transmembrane region" description="Helical" evidence="10">
    <location>
        <begin position="20"/>
        <end position="43"/>
    </location>
</feature>
<dbReference type="GO" id="GO:0005886">
    <property type="term" value="C:plasma membrane"/>
    <property type="evidence" value="ECO:0007669"/>
    <property type="project" value="UniProtKB-SubCell"/>
</dbReference>
<dbReference type="STRING" id="1838280.A6M21_14565"/>
<organism evidence="11 12">
    <name type="scientific">Desulfotomaculum copahuensis</name>
    <dbReference type="NCBI Taxonomy" id="1838280"/>
    <lineage>
        <taxon>Bacteria</taxon>
        <taxon>Bacillati</taxon>
        <taxon>Bacillota</taxon>
        <taxon>Clostridia</taxon>
        <taxon>Eubacteriales</taxon>
        <taxon>Desulfotomaculaceae</taxon>
        <taxon>Desulfotomaculum</taxon>
    </lineage>
</organism>
<proteinExistence type="inferred from homology"/>